<dbReference type="AlphaFoldDB" id="A0A448X5J0"/>
<proteinExistence type="predicted"/>
<feature type="domain" description="CHASE" evidence="1">
    <location>
        <begin position="70"/>
        <end position="134"/>
    </location>
</feature>
<dbReference type="PROSITE" id="PS50839">
    <property type="entry name" value="CHASE"/>
    <property type="match status" value="1"/>
</dbReference>
<keyword evidence="3" id="KW-1185">Reference proteome</keyword>
<accession>A0A448X5J0</accession>
<dbReference type="Proteomes" id="UP000784294">
    <property type="component" value="Unassembled WGS sequence"/>
</dbReference>
<dbReference type="InterPro" id="IPR006189">
    <property type="entry name" value="CHASE_dom"/>
</dbReference>
<reference evidence="2" key="1">
    <citation type="submission" date="2018-11" db="EMBL/GenBank/DDBJ databases">
        <authorList>
            <consortium name="Pathogen Informatics"/>
        </authorList>
    </citation>
    <scope>NUCLEOTIDE SEQUENCE</scope>
</reference>
<evidence type="ECO:0000313" key="3">
    <source>
        <dbReference type="Proteomes" id="UP000784294"/>
    </source>
</evidence>
<gene>
    <name evidence="2" type="ORF">PXEA_LOCUS22068</name>
</gene>
<dbReference type="EMBL" id="CAAALY010096491">
    <property type="protein sequence ID" value="VEL28628.1"/>
    <property type="molecule type" value="Genomic_DNA"/>
</dbReference>
<evidence type="ECO:0000313" key="2">
    <source>
        <dbReference type="EMBL" id="VEL28628.1"/>
    </source>
</evidence>
<organism evidence="2 3">
    <name type="scientific">Protopolystoma xenopodis</name>
    <dbReference type="NCBI Taxonomy" id="117903"/>
    <lineage>
        <taxon>Eukaryota</taxon>
        <taxon>Metazoa</taxon>
        <taxon>Spiralia</taxon>
        <taxon>Lophotrochozoa</taxon>
        <taxon>Platyhelminthes</taxon>
        <taxon>Monogenea</taxon>
        <taxon>Polyopisthocotylea</taxon>
        <taxon>Polystomatidea</taxon>
        <taxon>Polystomatidae</taxon>
        <taxon>Protopolystoma</taxon>
    </lineage>
</organism>
<dbReference type="GO" id="GO:0003824">
    <property type="term" value="F:catalytic activity"/>
    <property type="evidence" value="ECO:0007669"/>
    <property type="project" value="UniProtKB-ARBA"/>
</dbReference>
<evidence type="ECO:0000259" key="1">
    <source>
        <dbReference type="PROSITE" id="PS50839"/>
    </source>
</evidence>
<name>A0A448X5J0_9PLAT</name>
<comment type="caution">
    <text evidence="2">The sequence shown here is derived from an EMBL/GenBank/DDBJ whole genome shotgun (WGS) entry which is preliminary data.</text>
</comment>
<sequence length="134" mass="15298">RAEARHHSFSSHAHPQFIPPKYLHPHCNAHKRYPVFSKAAPFWSRWGRCPSSKEPASRPVILLANFYHLEPNKCPSSGSCTVGFDKPNERIENDDVIRKAYTTFQEAGKPYFISEPIDLTSDKQSVFLSLPPYS</sequence>
<protein>
    <recommendedName>
        <fullName evidence="1">CHASE domain-containing protein</fullName>
    </recommendedName>
</protein>
<feature type="non-terminal residue" evidence="2">
    <location>
        <position position="1"/>
    </location>
</feature>